<gene>
    <name evidence="2" type="ORF">SAMN04488095_2209</name>
</gene>
<evidence type="ECO:0000256" key="1">
    <source>
        <dbReference type="SAM" id="SignalP"/>
    </source>
</evidence>
<keyword evidence="3" id="KW-1185">Reference proteome</keyword>
<dbReference type="RefSeq" id="WP_092780136.1">
    <property type="nucleotide sequence ID" value="NZ_FORA01000002.1"/>
</dbReference>
<evidence type="ECO:0000313" key="2">
    <source>
        <dbReference type="EMBL" id="SFJ11005.1"/>
    </source>
</evidence>
<dbReference type="Proteomes" id="UP000199110">
    <property type="component" value="Unassembled WGS sequence"/>
</dbReference>
<accession>A0A1I3NP12</accession>
<sequence>MTGLQHIMRLRGRCVTLCAAIVLAAGTAEAEHAETVAKIAMDRCIATMSAGSPPDVSGLRPLDNVAGSAFSDAAMTPDDEIAVDPRVLRGLRDCQVASDTRRVKLGPDAIAAAKATFSELADRLVADGGFVEQSITGPTEGMVGSFFVEEGDFVRRLASTAPVREGLYIEVSLMTGAYHGEVAIVVSEHFGPPPEEVSLR</sequence>
<protein>
    <submittedName>
        <fullName evidence="2">Uncharacterized protein</fullName>
    </submittedName>
</protein>
<organism evidence="2 3">
    <name type="scientific">Jannaschia pohangensis</name>
    <dbReference type="NCBI Taxonomy" id="390807"/>
    <lineage>
        <taxon>Bacteria</taxon>
        <taxon>Pseudomonadati</taxon>
        <taxon>Pseudomonadota</taxon>
        <taxon>Alphaproteobacteria</taxon>
        <taxon>Rhodobacterales</taxon>
        <taxon>Roseobacteraceae</taxon>
        <taxon>Jannaschia</taxon>
    </lineage>
</organism>
<feature type="chain" id="PRO_5011664524" evidence="1">
    <location>
        <begin position="31"/>
        <end position="200"/>
    </location>
</feature>
<feature type="signal peptide" evidence="1">
    <location>
        <begin position="1"/>
        <end position="30"/>
    </location>
</feature>
<keyword evidence="1" id="KW-0732">Signal</keyword>
<evidence type="ECO:0000313" key="3">
    <source>
        <dbReference type="Proteomes" id="UP000199110"/>
    </source>
</evidence>
<dbReference type="AlphaFoldDB" id="A0A1I3NP12"/>
<reference evidence="2 3" key="1">
    <citation type="submission" date="2016-10" db="EMBL/GenBank/DDBJ databases">
        <authorList>
            <person name="de Groot N.N."/>
        </authorList>
    </citation>
    <scope>NUCLEOTIDE SEQUENCE [LARGE SCALE GENOMIC DNA]</scope>
    <source>
        <strain evidence="2 3">DSM 19073</strain>
    </source>
</reference>
<name>A0A1I3NP12_9RHOB</name>
<proteinExistence type="predicted"/>
<dbReference type="STRING" id="390807.SAMN04488095_2209"/>
<dbReference type="EMBL" id="FORA01000002">
    <property type="protein sequence ID" value="SFJ11005.1"/>
    <property type="molecule type" value="Genomic_DNA"/>
</dbReference>